<evidence type="ECO:0000313" key="2">
    <source>
        <dbReference type="Proteomes" id="UP000298138"/>
    </source>
</evidence>
<proteinExistence type="predicted"/>
<dbReference type="AlphaFoldDB" id="A0A4S2MWV6"/>
<accession>A0A4S2MWV6</accession>
<reference evidence="1 2" key="1">
    <citation type="submission" date="2019-04" db="EMBL/GenBank/DDBJ databases">
        <title>Comparative genomics and transcriptomics to analyze fruiting body development in filamentous ascomycetes.</title>
        <authorList>
            <consortium name="DOE Joint Genome Institute"/>
            <person name="Lutkenhaus R."/>
            <person name="Traeger S."/>
            <person name="Breuer J."/>
            <person name="Kuo A."/>
            <person name="Lipzen A."/>
            <person name="Pangilinan J."/>
            <person name="Dilworth D."/>
            <person name="Sandor L."/>
            <person name="Poggeler S."/>
            <person name="Barry K."/>
            <person name="Grigoriev I.V."/>
            <person name="Nowrousian M."/>
        </authorList>
    </citation>
    <scope>NUCLEOTIDE SEQUENCE [LARGE SCALE GENOMIC DNA]</scope>
    <source>
        <strain evidence="1 2">CBS 389.68</strain>
    </source>
</reference>
<dbReference type="EMBL" id="ML220121">
    <property type="protein sequence ID" value="TGZ81130.1"/>
    <property type="molecule type" value="Genomic_DNA"/>
</dbReference>
<organism evidence="1 2">
    <name type="scientific">Ascodesmis nigricans</name>
    <dbReference type="NCBI Taxonomy" id="341454"/>
    <lineage>
        <taxon>Eukaryota</taxon>
        <taxon>Fungi</taxon>
        <taxon>Dikarya</taxon>
        <taxon>Ascomycota</taxon>
        <taxon>Pezizomycotina</taxon>
        <taxon>Pezizomycetes</taxon>
        <taxon>Pezizales</taxon>
        <taxon>Ascodesmidaceae</taxon>
        <taxon>Ascodesmis</taxon>
    </lineage>
</organism>
<sequence>MFPPIAVRPETYIPSTILCISVDFRLEILQQIALCVGYPVSYSETQTELCQAIYSVLTSMPFIKGSLYKTPFLRPFWWINDQQENRFVNKYINIENDQVLLVNAFIQPSTETVVPMAPGQGIITPQWHTPMTQHGNWAAAGINDTVPMAPGQDMITPQWYTPMQRHGNWVDHSINNAVPMAPGREKITPTWYPAVINTRPGLQHA</sequence>
<dbReference type="Proteomes" id="UP000298138">
    <property type="component" value="Unassembled WGS sequence"/>
</dbReference>
<gene>
    <name evidence="1" type="ORF">EX30DRAFT_364146</name>
</gene>
<protein>
    <submittedName>
        <fullName evidence="1">Uncharacterized protein</fullName>
    </submittedName>
</protein>
<name>A0A4S2MWV6_9PEZI</name>
<evidence type="ECO:0000313" key="1">
    <source>
        <dbReference type="EMBL" id="TGZ81130.1"/>
    </source>
</evidence>
<dbReference type="InParanoid" id="A0A4S2MWV6"/>
<keyword evidence="2" id="KW-1185">Reference proteome</keyword>